<reference evidence="4 5" key="1">
    <citation type="submission" date="2019-03" db="EMBL/GenBank/DDBJ databases">
        <authorList>
            <person name="Gaulin E."/>
            <person name="Dumas B."/>
        </authorList>
    </citation>
    <scope>NUCLEOTIDE SEQUENCE [LARGE SCALE GENOMIC DNA]</scope>
    <source>
        <strain evidence="4">CBS 568.67</strain>
    </source>
</reference>
<keyword evidence="5" id="KW-1185">Reference proteome</keyword>
<accession>A0A485LV95</accession>
<sequence>MKLESMFPRETTIQHYGKRGISWHGICIIYRDPHSNELRMRYMDQLIHNDSKQDPAAVLSLMEHELLQIMVDHPHVKVASFQTDNATTHQNRFLPVFLCDISVSTRVKTVRFIHTETQDGKSLVDAHFATAMRHLIDYVRRKSIVSCASETVEGLSSAGGVPNSSAHLVALNRERLNELRKIYEDAKPILAGVLPRWNEIVFVNSEDLYDSEALLYEYSGLVPL</sequence>
<protein>
    <submittedName>
        <fullName evidence="3">Aste57867_15735 protein</fullName>
    </submittedName>
    <submittedName>
        <fullName evidence="4">Aste57867_24650 protein</fullName>
    </submittedName>
</protein>
<dbReference type="Proteomes" id="UP000332933">
    <property type="component" value="Unassembled WGS sequence"/>
</dbReference>
<dbReference type="EMBL" id="CAADRA010005754">
    <property type="protein sequence ID" value="VFT92524.1"/>
    <property type="molecule type" value="Genomic_DNA"/>
</dbReference>
<evidence type="ECO:0000313" key="2">
    <source>
        <dbReference type="EMBL" id="KAF0693281.1"/>
    </source>
</evidence>
<evidence type="ECO:0000313" key="3">
    <source>
        <dbReference type="EMBL" id="VFT92524.1"/>
    </source>
</evidence>
<organism evidence="4 5">
    <name type="scientific">Aphanomyces stellatus</name>
    <dbReference type="NCBI Taxonomy" id="120398"/>
    <lineage>
        <taxon>Eukaryota</taxon>
        <taxon>Sar</taxon>
        <taxon>Stramenopiles</taxon>
        <taxon>Oomycota</taxon>
        <taxon>Saprolegniomycetes</taxon>
        <taxon>Saprolegniales</taxon>
        <taxon>Verrucalvaceae</taxon>
        <taxon>Aphanomyces</taxon>
    </lineage>
</organism>
<reference evidence="1" key="2">
    <citation type="submission" date="2019-06" db="EMBL/GenBank/DDBJ databases">
        <title>Genomics analysis of Aphanomyces spp. identifies a new class of oomycete effector associated with host adaptation.</title>
        <authorList>
            <person name="Gaulin E."/>
        </authorList>
    </citation>
    <scope>NUCLEOTIDE SEQUENCE</scope>
    <source>
        <strain evidence="1">CBS 578.67</strain>
    </source>
</reference>
<dbReference type="OrthoDB" id="128462at2759"/>
<dbReference type="EMBL" id="CAADRA010007457">
    <property type="protein sequence ID" value="VFU01287.1"/>
    <property type="molecule type" value="Genomic_DNA"/>
</dbReference>
<evidence type="ECO:0000313" key="4">
    <source>
        <dbReference type="EMBL" id="VFU01287.1"/>
    </source>
</evidence>
<name>A0A485LV95_9STRA</name>
<proteinExistence type="predicted"/>
<gene>
    <name evidence="4" type="primary">Aste57867_24650</name>
    <name evidence="3" type="synonym">Aste57867_15735</name>
    <name evidence="2" type="ORF">As57867_015679</name>
    <name evidence="1" type="ORF">As57867_024572</name>
    <name evidence="3" type="ORF">ASTE57867_15735</name>
    <name evidence="4" type="ORF">ASTE57867_24650</name>
</gene>
<dbReference type="EMBL" id="VJMH01007431">
    <property type="protein sequence ID" value="KAF0683290.1"/>
    <property type="molecule type" value="Genomic_DNA"/>
</dbReference>
<dbReference type="EMBL" id="VJMH01005733">
    <property type="protein sequence ID" value="KAF0693281.1"/>
    <property type="molecule type" value="Genomic_DNA"/>
</dbReference>
<dbReference type="PANTHER" id="PTHR33845:SF1">
    <property type="entry name" value="C2H2-TYPE DOMAIN-CONTAINING PROTEIN"/>
    <property type="match status" value="1"/>
</dbReference>
<dbReference type="AlphaFoldDB" id="A0A485LV95"/>
<evidence type="ECO:0000313" key="5">
    <source>
        <dbReference type="Proteomes" id="UP000332933"/>
    </source>
</evidence>
<dbReference type="PANTHER" id="PTHR33845">
    <property type="entry name" value="C2H2-TYPE DOMAIN-CONTAINING PROTEIN"/>
    <property type="match status" value="1"/>
</dbReference>
<evidence type="ECO:0000313" key="1">
    <source>
        <dbReference type="EMBL" id="KAF0683290.1"/>
    </source>
</evidence>